<dbReference type="OrthoDB" id="76173at2759"/>
<evidence type="ECO:0000256" key="1">
    <source>
        <dbReference type="SAM" id="Coils"/>
    </source>
</evidence>
<feature type="region of interest" description="Disordered" evidence="2">
    <location>
        <begin position="279"/>
        <end position="301"/>
    </location>
</feature>
<feature type="region of interest" description="Disordered" evidence="2">
    <location>
        <begin position="113"/>
        <end position="149"/>
    </location>
</feature>
<gene>
    <name evidence="3" type="primary">LOC108049632</name>
</gene>
<accession>A0A6P4FB95</accession>
<protein>
    <submittedName>
        <fullName evidence="3">Uncharacterized protein LOC108049632</fullName>
    </submittedName>
</protein>
<evidence type="ECO:0000256" key="2">
    <source>
        <dbReference type="SAM" id="MobiDB-lite"/>
    </source>
</evidence>
<feature type="compositionally biased region" description="Low complexity" evidence="2">
    <location>
        <begin position="45"/>
        <end position="62"/>
    </location>
</feature>
<proteinExistence type="predicted"/>
<keyword evidence="1" id="KW-0175">Coiled coil</keyword>
<dbReference type="RefSeq" id="XP_016986374.1">
    <property type="nucleotide sequence ID" value="XM_017130885.1"/>
</dbReference>
<feature type="compositionally biased region" description="Low complexity" evidence="2">
    <location>
        <begin position="11"/>
        <end position="20"/>
    </location>
</feature>
<dbReference type="RefSeq" id="XP_016986374.2">
    <property type="nucleotide sequence ID" value="XM_017130885.2"/>
</dbReference>
<feature type="region of interest" description="Disordered" evidence="2">
    <location>
        <begin position="391"/>
        <end position="418"/>
    </location>
</feature>
<feature type="region of interest" description="Disordered" evidence="2">
    <location>
        <begin position="45"/>
        <end position="65"/>
    </location>
</feature>
<evidence type="ECO:0000313" key="3">
    <source>
        <dbReference type="RefSeq" id="XP_016986374.1"/>
    </source>
</evidence>
<name>A0A6P4FB95_DRORH</name>
<reference evidence="3" key="1">
    <citation type="submission" date="2025-08" db="UniProtKB">
        <authorList>
            <consortium name="RefSeq"/>
        </authorList>
    </citation>
    <scope>IDENTIFICATION</scope>
</reference>
<dbReference type="AlphaFoldDB" id="A0A6P4FB95"/>
<feature type="region of interest" description="Disordered" evidence="2">
    <location>
        <begin position="1"/>
        <end position="27"/>
    </location>
</feature>
<feature type="region of interest" description="Disordered" evidence="2">
    <location>
        <begin position="339"/>
        <end position="364"/>
    </location>
</feature>
<feature type="coiled-coil region" evidence="1">
    <location>
        <begin position="196"/>
        <end position="223"/>
    </location>
</feature>
<sequence length="418" mass="46334">MFVPETEDMLPRSAPRPSAAVPMGHTNEIVRPTVPEVSILFGQAPQDQQIQVQQQPLQEPSPRAAPTFASWKKQMLPRVNFSPILATELGPRTPPNNSGPCSSNEYIMATRNRNYTNDAPPSGNQMGASSSGGYNAEPKQQTYQGRRLPSSSNADVLTICAGTQTDSFNPTPPRNSLPSVVYSDIDVSNLANKTDLAELVSLMESMRQEQQQLKNLCLVLLEQQQRVKPEAISKASRSTAIQCDILTTNNGRRISPIIQDYIAEDEEPVASPQARVIPQFQSPRSTPPMAQSTGYRANTPQSKRIPQLAKPNTEKSIVMNELALKYLRQPVDELMKEMRLGSSPKSPNPEPLRQIDNLAHSQSPNDISNASYKYLKKYRLLPEEQLEQVCPRSPTAAAASSRQMQLDLENIRNQPKLL</sequence>
<organism evidence="3">
    <name type="scientific">Drosophila rhopaloa</name>
    <name type="common">Fruit fly</name>
    <dbReference type="NCBI Taxonomy" id="1041015"/>
    <lineage>
        <taxon>Eukaryota</taxon>
        <taxon>Metazoa</taxon>
        <taxon>Ecdysozoa</taxon>
        <taxon>Arthropoda</taxon>
        <taxon>Hexapoda</taxon>
        <taxon>Insecta</taxon>
        <taxon>Pterygota</taxon>
        <taxon>Neoptera</taxon>
        <taxon>Endopterygota</taxon>
        <taxon>Diptera</taxon>
        <taxon>Brachycera</taxon>
        <taxon>Muscomorpha</taxon>
        <taxon>Ephydroidea</taxon>
        <taxon>Drosophilidae</taxon>
        <taxon>Drosophila</taxon>
        <taxon>Sophophora</taxon>
    </lineage>
</organism>